<evidence type="ECO:0000313" key="1">
    <source>
        <dbReference type="EMBL" id="MCI4674512.1"/>
    </source>
</evidence>
<comment type="caution">
    <text evidence="1">The sequence shown here is derived from an EMBL/GenBank/DDBJ whole genome shotgun (WGS) entry which is preliminary data.</text>
</comment>
<organism evidence="1 2">
    <name type="scientific">Candidatus Mycolicibacterium alkanivorans</name>
    <dbReference type="NCBI Taxonomy" id="2954114"/>
    <lineage>
        <taxon>Bacteria</taxon>
        <taxon>Bacillati</taxon>
        <taxon>Actinomycetota</taxon>
        <taxon>Actinomycetes</taxon>
        <taxon>Mycobacteriales</taxon>
        <taxon>Mycobacteriaceae</taxon>
        <taxon>Mycolicibacterium</taxon>
    </lineage>
</organism>
<protein>
    <submittedName>
        <fullName evidence="1">Uncharacterized protein</fullName>
    </submittedName>
</protein>
<sequence length="114" mass="12090">MTSLTMQNSWTAPTMLSRWTETPERTWSSEPTIERAKTVGRVSVWVGTIDTAVRVLTPVVVAGGVMFAALMWPSPAHADPVDPTLNAPGPTAAQADPIKGTIAEFGRSASVLGK</sequence>
<reference evidence="1" key="1">
    <citation type="journal article" date="2022" name="ISME J.">
        <title>Identification of active gaseous-alkane degraders at natural gas seeps.</title>
        <authorList>
            <person name="Farhan Ul Haque M."/>
            <person name="Hernandez M."/>
            <person name="Crombie A.T."/>
            <person name="Murrell J.C."/>
        </authorList>
    </citation>
    <scope>NUCLEOTIDE SEQUENCE</scope>
    <source>
        <strain evidence="1">ANDR5</strain>
    </source>
</reference>
<evidence type="ECO:0000313" key="2">
    <source>
        <dbReference type="Proteomes" id="UP001139068"/>
    </source>
</evidence>
<accession>A0ABS9YUG2</accession>
<dbReference type="EMBL" id="JAIVFL010000001">
    <property type="protein sequence ID" value="MCI4674512.1"/>
    <property type="molecule type" value="Genomic_DNA"/>
</dbReference>
<dbReference type="RefSeq" id="WP_243073488.1">
    <property type="nucleotide sequence ID" value="NZ_JAIVFL010000001.1"/>
</dbReference>
<keyword evidence="2" id="KW-1185">Reference proteome</keyword>
<proteinExistence type="predicted"/>
<dbReference type="Proteomes" id="UP001139068">
    <property type="component" value="Unassembled WGS sequence"/>
</dbReference>
<name>A0ABS9YUG2_9MYCO</name>
<gene>
    <name evidence="1" type="ORF">K9U37_06100</name>
</gene>